<dbReference type="EMBL" id="OU015566">
    <property type="protein sequence ID" value="CAG5108134.1"/>
    <property type="molecule type" value="Genomic_DNA"/>
</dbReference>
<dbReference type="Proteomes" id="UP001158576">
    <property type="component" value="Chromosome 1"/>
</dbReference>
<gene>
    <name evidence="1" type="ORF">OKIOD_LOCUS12414</name>
</gene>
<keyword evidence="2" id="KW-1185">Reference proteome</keyword>
<reference evidence="1 2" key="1">
    <citation type="submission" date="2021-04" db="EMBL/GenBank/DDBJ databases">
        <authorList>
            <person name="Bliznina A."/>
        </authorList>
    </citation>
    <scope>NUCLEOTIDE SEQUENCE [LARGE SCALE GENOMIC DNA]</scope>
</reference>
<evidence type="ECO:0000313" key="1">
    <source>
        <dbReference type="EMBL" id="CAG5108134.1"/>
    </source>
</evidence>
<proteinExistence type="predicted"/>
<evidence type="ECO:0000313" key="2">
    <source>
        <dbReference type="Proteomes" id="UP001158576"/>
    </source>
</evidence>
<name>A0ABN7SZ35_OIKDI</name>
<protein>
    <submittedName>
        <fullName evidence="1">Oidioi.mRNA.OKI2018_I69.chr1.g3649.t1.cds</fullName>
    </submittedName>
</protein>
<sequence>MNDWNRRYELPTRPRRQYDYVQNAEVDELMRQEQELLQSNEHECLYNDWRNKSKDMNERFGYKELENLEYEQLTRIKRAAMKKRKSALKSLLESENAKYTEELDQMRLTKLVSEEFVLKTVFPPKRNNKFSF</sequence>
<accession>A0ABN7SZ35</accession>
<organism evidence="1 2">
    <name type="scientific">Oikopleura dioica</name>
    <name type="common">Tunicate</name>
    <dbReference type="NCBI Taxonomy" id="34765"/>
    <lineage>
        <taxon>Eukaryota</taxon>
        <taxon>Metazoa</taxon>
        <taxon>Chordata</taxon>
        <taxon>Tunicata</taxon>
        <taxon>Appendicularia</taxon>
        <taxon>Copelata</taxon>
        <taxon>Oikopleuridae</taxon>
        <taxon>Oikopleura</taxon>
    </lineage>
</organism>